<dbReference type="GO" id="GO:0046872">
    <property type="term" value="F:metal ion binding"/>
    <property type="evidence" value="ECO:0007669"/>
    <property type="project" value="UniProtKB-KW"/>
</dbReference>
<evidence type="ECO:0000256" key="2">
    <source>
        <dbReference type="ARBA" id="ARBA00022617"/>
    </source>
</evidence>
<dbReference type="EMBL" id="KI912110">
    <property type="protein sequence ID" value="ETS84729.1"/>
    <property type="molecule type" value="Genomic_DNA"/>
</dbReference>
<dbReference type="STRING" id="1229662.W3XFF4"/>
<dbReference type="OMA" id="SCRFMDI"/>
<dbReference type="InterPro" id="IPR025702">
    <property type="entry name" value="OXD"/>
</dbReference>
<dbReference type="RefSeq" id="XP_007829526.1">
    <property type="nucleotide sequence ID" value="XM_007831335.1"/>
</dbReference>
<dbReference type="GeneID" id="19267767"/>
<dbReference type="Pfam" id="PF13816">
    <property type="entry name" value="Dehydratase_hem"/>
    <property type="match status" value="1"/>
</dbReference>
<name>W3XFF4_PESFW</name>
<keyword evidence="4" id="KW-0408">Iron</keyword>
<keyword evidence="3" id="KW-0479">Metal-binding</keyword>
<evidence type="ECO:0000256" key="4">
    <source>
        <dbReference type="ARBA" id="ARBA00023004"/>
    </source>
</evidence>
<sequence>MLDSAIAENLRTERTIPVNTPPGFNPPFPAYTARFPKNAKELVMAVIGAQYKSKDQDDGQAIKKVSSYTTSVSVPEDCRPGFQELAASTDRRGFHNVAVLSYWSSKAAYDKWTEASGFEKWWQGLTPEGQSHGWFREVFFPTMDRFETVFSNNEVPEGAAHMREGISGAIQEHVYWGSMRDRMPLSQTDALVGDKYATTSRSDATKKRVSVRGKKNLAVIRSGQDWSGTVPDERKLYLETMHPTLEKGMNFLRDSGDEVGCYDCRFMGIVDPVTGEIGKDRTFGLAYFDDLKSLERWSREHPTHMAIFGGFLKYAKTLDNNVTLRLFHEVLVLTPEQQLFEYIGCHEASGMLSAV</sequence>
<evidence type="ECO:0000256" key="3">
    <source>
        <dbReference type="ARBA" id="ARBA00022723"/>
    </source>
</evidence>
<dbReference type="eggNOG" id="ENOG502SHKM">
    <property type="taxonomic scope" value="Eukaryota"/>
</dbReference>
<comment type="cofactor">
    <cofactor evidence="1">
        <name>heme b</name>
        <dbReference type="ChEBI" id="CHEBI:60344"/>
    </cofactor>
</comment>
<keyword evidence="5" id="KW-0456">Lyase</keyword>
<keyword evidence="7" id="KW-1185">Reference proteome</keyword>
<keyword evidence="2" id="KW-0349">Heme</keyword>
<evidence type="ECO:0000313" key="7">
    <source>
        <dbReference type="Proteomes" id="UP000030651"/>
    </source>
</evidence>
<dbReference type="Proteomes" id="UP000030651">
    <property type="component" value="Unassembled WGS sequence"/>
</dbReference>
<dbReference type="AlphaFoldDB" id="W3XFF4"/>
<organism evidence="6 7">
    <name type="scientific">Pestalotiopsis fici (strain W106-1 / CGMCC3.15140)</name>
    <dbReference type="NCBI Taxonomy" id="1229662"/>
    <lineage>
        <taxon>Eukaryota</taxon>
        <taxon>Fungi</taxon>
        <taxon>Dikarya</taxon>
        <taxon>Ascomycota</taxon>
        <taxon>Pezizomycotina</taxon>
        <taxon>Sordariomycetes</taxon>
        <taxon>Xylariomycetidae</taxon>
        <taxon>Amphisphaeriales</taxon>
        <taxon>Sporocadaceae</taxon>
        <taxon>Pestalotiopsis</taxon>
    </lineage>
</organism>
<evidence type="ECO:0000313" key="6">
    <source>
        <dbReference type="EMBL" id="ETS84729.1"/>
    </source>
</evidence>
<dbReference type="OrthoDB" id="3359285at2759"/>
<protein>
    <recommendedName>
        <fullName evidence="8">Phenylacetaldoxime dehydratase</fullName>
    </recommendedName>
</protein>
<dbReference type="KEGG" id="pfy:PFICI_02754"/>
<evidence type="ECO:0008006" key="8">
    <source>
        <dbReference type="Google" id="ProtNLM"/>
    </source>
</evidence>
<dbReference type="InParanoid" id="W3XFF4"/>
<dbReference type="GO" id="GO:0016829">
    <property type="term" value="F:lyase activity"/>
    <property type="evidence" value="ECO:0007669"/>
    <property type="project" value="UniProtKB-KW"/>
</dbReference>
<reference evidence="7" key="1">
    <citation type="journal article" date="2015" name="BMC Genomics">
        <title>Genomic and transcriptomic analysis of the endophytic fungus Pestalotiopsis fici reveals its lifestyle and high potential for synthesis of natural products.</title>
        <authorList>
            <person name="Wang X."/>
            <person name="Zhang X."/>
            <person name="Liu L."/>
            <person name="Xiang M."/>
            <person name="Wang W."/>
            <person name="Sun X."/>
            <person name="Che Y."/>
            <person name="Guo L."/>
            <person name="Liu G."/>
            <person name="Guo L."/>
            <person name="Wang C."/>
            <person name="Yin W.B."/>
            <person name="Stadler M."/>
            <person name="Zhang X."/>
            <person name="Liu X."/>
        </authorList>
    </citation>
    <scope>NUCLEOTIDE SEQUENCE [LARGE SCALE GENOMIC DNA]</scope>
    <source>
        <strain evidence="7">W106-1 / CGMCC3.15140</strain>
    </source>
</reference>
<evidence type="ECO:0000256" key="5">
    <source>
        <dbReference type="ARBA" id="ARBA00023239"/>
    </source>
</evidence>
<dbReference type="HOGENOM" id="CLU_065607_0_0_1"/>
<proteinExistence type="predicted"/>
<gene>
    <name evidence="6" type="ORF">PFICI_02754</name>
</gene>
<accession>W3XFF4</accession>
<evidence type="ECO:0000256" key="1">
    <source>
        <dbReference type="ARBA" id="ARBA00001970"/>
    </source>
</evidence>